<dbReference type="RefSeq" id="WP_086350070.1">
    <property type="nucleotide sequence ID" value="NZ_CP147247.1"/>
</dbReference>
<evidence type="ECO:0000313" key="1">
    <source>
        <dbReference type="EMBL" id="OTP13587.1"/>
    </source>
</evidence>
<dbReference type="AlphaFoldDB" id="A0A242K3L4"/>
<dbReference type="Proteomes" id="UP000195141">
    <property type="component" value="Chromosome"/>
</dbReference>
<reference evidence="2" key="2">
    <citation type="submission" date="2017-05" db="EMBL/GenBank/DDBJ databases">
        <authorList>
            <consortium name="The Broad Institute Genomics Platform"/>
            <consortium name="The Broad Institute Genomic Center for Infectious Diseases"/>
            <person name="Earl A."/>
            <person name="Manson A."/>
            <person name="Schwartman J."/>
            <person name="Gilmore M."/>
            <person name="Abouelleil A."/>
            <person name="Cao P."/>
            <person name="Chapman S."/>
            <person name="Cusick C."/>
            <person name="Shea T."/>
            <person name="Young S."/>
            <person name="Neafsey D."/>
            <person name="Nusbaum C."/>
            <person name="Birren B."/>
        </authorList>
    </citation>
    <scope>NUCLEOTIDE SEQUENCE</scope>
    <source>
        <strain evidence="2">9E7_DIV0242</strain>
    </source>
</reference>
<accession>A0A242K3L4</accession>
<reference evidence="1" key="1">
    <citation type="submission" date="2017-05" db="EMBL/GenBank/DDBJ databases">
        <title>The Genome Sequence of Enterococcus sp. 9E7_DIV0242.</title>
        <authorList>
            <consortium name="The Broad Institute Genomics Platform"/>
            <consortium name="The Broad Institute Genomic Center for Infectious Diseases"/>
            <person name="Earl A."/>
            <person name="Manson A."/>
            <person name="Schwartman J."/>
            <person name="Gilmore M."/>
            <person name="Abouelleil A."/>
            <person name="Cao P."/>
            <person name="Chapman S."/>
            <person name="Cusick C."/>
            <person name="Shea T."/>
            <person name="Young S."/>
            <person name="Neafsey D."/>
            <person name="Nusbaum C."/>
            <person name="Birren B."/>
        </authorList>
    </citation>
    <scope>NUCLEOTIDE SEQUENCE [LARGE SCALE GENOMIC DNA]</scope>
    <source>
        <strain evidence="1">9E7_DIV0242</strain>
    </source>
</reference>
<reference evidence="2" key="3">
    <citation type="submission" date="2024-03" db="EMBL/GenBank/DDBJ databases">
        <title>The Genome Sequence of Enterococcus sp. DIV0242b.</title>
        <authorList>
            <consortium name="The Broad Institute Genomics Platform"/>
            <consortium name="The Broad Institute Microbial Omics Core"/>
            <consortium name="The Broad Institute Genomic Center for Infectious Diseases"/>
            <person name="Earl A."/>
            <person name="Manson A."/>
            <person name="Gilmore M."/>
            <person name="Schwartman J."/>
            <person name="Shea T."/>
            <person name="Abouelleil A."/>
            <person name="Cao P."/>
            <person name="Chapman S."/>
            <person name="Cusick C."/>
            <person name="Young S."/>
            <person name="Neafsey D."/>
            <person name="Nusbaum C."/>
            <person name="Birren B."/>
        </authorList>
    </citation>
    <scope>NUCLEOTIDE SEQUENCE</scope>
    <source>
        <strain evidence="2">9E7_DIV0242</strain>
    </source>
</reference>
<name>A0A242K3L4_9ENTE</name>
<dbReference type="EMBL" id="NGMM01000005">
    <property type="protein sequence ID" value="OTP13587.1"/>
    <property type="molecule type" value="Genomic_DNA"/>
</dbReference>
<evidence type="ECO:0000313" key="2">
    <source>
        <dbReference type="EMBL" id="WYJ90022.1"/>
    </source>
</evidence>
<organism evidence="1">
    <name type="scientific">Candidatus Enterococcus clewellii</name>
    <dbReference type="NCBI Taxonomy" id="1834193"/>
    <lineage>
        <taxon>Bacteria</taxon>
        <taxon>Bacillati</taxon>
        <taxon>Bacillota</taxon>
        <taxon>Bacilli</taxon>
        <taxon>Lactobacillales</taxon>
        <taxon>Enterococcaceae</taxon>
        <taxon>Enterococcus</taxon>
    </lineage>
</organism>
<keyword evidence="3" id="KW-1185">Reference proteome</keyword>
<gene>
    <name evidence="2" type="ORF">A5888_001750</name>
    <name evidence="1" type="ORF">A5888_003065</name>
</gene>
<dbReference type="EMBL" id="CP147247">
    <property type="protein sequence ID" value="WYJ90022.1"/>
    <property type="molecule type" value="Genomic_DNA"/>
</dbReference>
<protein>
    <submittedName>
        <fullName evidence="1">Uncharacterized protein</fullName>
    </submittedName>
</protein>
<sequence length="114" mass="13782">MNFSDYKKRLDEHSPFIEALHEKWIFDIDLFEQYLADCRGLIRLIKREGPSSQTKELVCQIIDIFEYTLLTFFYHLKENDLSTIKNYEELVEKDYFETLEYGIRQLSKELIMAI</sequence>
<proteinExistence type="predicted"/>
<evidence type="ECO:0000313" key="3">
    <source>
        <dbReference type="Proteomes" id="UP000195141"/>
    </source>
</evidence>